<protein>
    <submittedName>
        <fullName evidence="2">Uncharacterized protein</fullName>
    </submittedName>
</protein>
<evidence type="ECO:0000313" key="3">
    <source>
        <dbReference type="Proteomes" id="UP000289152"/>
    </source>
</evidence>
<feature type="region of interest" description="Disordered" evidence="1">
    <location>
        <begin position="1"/>
        <end position="43"/>
    </location>
</feature>
<evidence type="ECO:0000313" key="2">
    <source>
        <dbReference type="EMBL" id="RXK42081.1"/>
    </source>
</evidence>
<gene>
    <name evidence="2" type="ORF">M231_00438</name>
</gene>
<reference evidence="2 3" key="1">
    <citation type="submission" date="2016-06" db="EMBL/GenBank/DDBJ databases">
        <title>Evolution of pathogenesis and genome organization in the Tremellales.</title>
        <authorList>
            <person name="Cuomo C."/>
            <person name="Litvintseva A."/>
            <person name="Heitman J."/>
            <person name="Chen Y."/>
            <person name="Sun S."/>
            <person name="Springer D."/>
            <person name="Dromer F."/>
            <person name="Young S."/>
            <person name="Zeng Q."/>
            <person name="Chapman S."/>
            <person name="Gujja S."/>
            <person name="Saif S."/>
            <person name="Birren B."/>
        </authorList>
    </citation>
    <scope>NUCLEOTIDE SEQUENCE [LARGE SCALE GENOMIC DNA]</scope>
    <source>
        <strain evidence="2 3">ATCC 28783</strain>
    </source>
</reference>
<accession>A0A4Q1BVA0</accession>
<organism evidence="2 3">
    <name type="scientific">Tremella mesenterica</name>
    <name type="common">Jelly fungus</name>
    <dbReference type="NCBI Taxonomy" id="5217"/>
    <lineage>
        <taxon>Eukaryota</taxon>
        <taxon>Fungi</taxon>
        <taxon>Dikarya</taxon>
        <taxon>Basidiomycota</taxon>
        <taxon>Agaricomycotina</taxon>
        <taxon>Tremellomycetes</taxon>
        <taxon>Tremellales</taxon>
        <taxon>Tremellaceae</taxon>
        <taxon>Tremella</taxon>
    </lineage>
</organism>
<comment type="caution">
    <text evidence="2">The sequence shown here is derived from an EMBL/GenBank/DDBJ whole genome shotgun (WGS) entry which is preliminary data.</text>
</comment>
<dbReference type="VEuPathDB" id="FungiDB:TREMEDRAFT_63035"/>
<feature type="compositionally biased region" description="Basic residues" evidence="1">
    <location>
        <begin position="1"/>
        <end position="13"/>
    </location>
</feature>
<dbReference type="InParanoid" id="A0A4Q1BVA0"/>
<sequence>MAEKKPGKRRSKAAKSNSADPSEQASSHPQSSVRTGSSTQVDSRASFQRFEEFGRRINLSSYQQKVVERLHGRMNQWDPSSREVEDDDVRALIDFIGSPILTKESSRNFEHTKPTLPEVKTNVYMFASLPPWQQATYVLHQRGLNVRTRRRNSLRR</sequence>
<feature type="compositionally biased region" description="Polar residues" evidence="1">
    <location>
        <begin position="14"/>
        <end position="43"/>
    </location>
</feature>
<evidence type="ECO:0000256" key="1">
    <source>
        <dbReference type="SAM" id="MobiDB-lite"/>
    </source>
</evidence>
<proteinExistence type="predicted"/>
<dbReference type="AlphaFoldDB" id="A0A4Q1BVA0"/>
<dbReference type="Proteomes" id="UP000289152">
    <property type="component" value="Unassembled WGS sequence"/>
</dbReference>
<dbReference type="EMBL" id="SDIL01000003">
    <property type="protein sequence ID" value="RXK42081.1"/>
    <property type="molecule type" value="Genomic_DNA"/>
</dbReference>
<name>A0A4Q1BVA0_TREME</name>
<keyword evidence="3" id="KW-1185">Reference proteome</keyword>